<dbReference type="OrthoDB" id="5104857at2759"/>
<proteinExistence type="predicted"/>
<feature type="chain" id="PRO_5040376419" description="AA1-like domain-containing protein" evidence="1">
    <location>
        <begin position="17"/>
        <end position="168"/>
    </location>
</feature>
<reference evidence="3" key="1">
    <citation type="journal article" date="2020" name="Stud. Mycol.">
        <title>101 Dothideomycetes genomes: A test case for predicting lifestyles and emergence of pathogens.</title>
        <authorList>
            <person name="Haridas S."/>
            <person name="Albert R."/>
            <person name="Binder M."/>
            <person name="Bloem J."/>
            <person name="LaButti K."/>
            <person name="Salamov A."/>
            <person name="Andreopoulos B."/>
            <person name="Baker S."/>
            <person name="Barry K."/>
            <person name="Bills G."/>
            <person name="Bluhm B."/>
            <person name="Cannon C."/>
            <person name="Castanera R."/>
            <person name="Culley D."/>
            <person name="Daum C."/>
            <person name="Ezra D."/>
            <person name="Gonzalez J."/>
            <person name="Henrissat B."/>
            <person name="Kuo A."/>
            <person name="Liang C."/>
            <person name="Lipzen A."/>
            <person name="Lutzoni F."/>
            <person name="Magnuson J."/>
            <person name="Mondo S."/>
            <person name="Nolan M."/>
            <person name="Ohm R."/>
            <person name="Pangilinan J."/>
            <person name="Park H.-J."/>
            <person name="Ramirez L."/>
            <person name="Alfaro M."/>
            <person name="Sun H."/>
            <person name="Tritt A."/>
            <person name="Yoshinaga Y."/>
            <person name="Zwiers L.-H."/>
            <person name="Turgeon B."/>
            <person name="Goodwin S."/>
            <person name="Spatafora J."/>
            <person name="Crous P."/>
            <person name="Grigoriev I."/>
        </authorList>
    </citation>
    <scope>NUCLEOTIDE SEQUENCE [LARGE SCALE GENOMIC DNA]</scope>
    <source>
        <strain evidence="3">CBS 304.66</strain>
    </source>
</reference>
<name>A0A9P4JWB5_9PLEO</name>
<accession>A0A9P4JWB5</accession>
<protein>
    <recommendedName>
        <fullName evidence="4">AA1-like domain-containing protein</fullName>
    </recommendedName>
</protein>
<evidence type="ECO:0000256" key="1">
    <source>
        <dbReference type="SAM" id="SignalP"/>
    </source>
</evidence>
<dbReference type="Proteomes" id="UP000800093">
    <property type="component" value="Unassembled WGS sequence"/>
</dbReference>
<evidence type="ECO:0000313" key="2">
    <source>
        <dbReference type="EMBL" id="KAF2257701.1"/>
    </source>
</evidence>
<comment type="caution">
    <text evidence="2">The sequence shown here is derived from an EMBL/GenBank/DDBJ whole genome shotgun (WGS) entry which is preliminary data.</text>
</comment>
<dbReference type="AlphaFoldDB" id="A0A9P4JWB5"/>
<evidence type="ECO:0000313" key="3">
    <source>
        <dbReference type="Proteomes" id="UP000800093"/>
    </source>
</evidence>
<keyword evidence="3" id="KW-1185">Reference proteome</keyword>
<dbReference type="EMBL" id="ML986873">
    <property type="protein sequence ID" value="KAF2257701.1"/>
    <property type="molecule type" value="Genomic_DNA"/>
</dbReference>
<sequence length="168" mass="17982">MVRIALLSALPLLSYGQPWLPFDQSLPCLIKPSTTVAAGETLEFQLFNARNSTCDATLNFADSAYLPMVVTVKPRNCAGDQTASFSIPCNAPNGTAALQWQCAGQQATSCAILNITGGTGDYEKFQMERVDSAAYVHCWNNSVFISEPTGSSVDSGLYPVPTICFEGL</sequence>
<evidence type="ECO:0008006" key="4">
    <source>
        <dbReference type="Google" id="ProtNLM"/>
    </source>
</evidence>
<organism evidence="2 3">
    <name type="scientific">Lojkania enalia</name>
    <dbReference type="NCBI Taxonomy" id="147567"/>
    <lineage>
        <taxon>Eukaryota</taxon>
        <taxon>Fungi</taxon>
        <taxon>Dikarya</taxon>
        <taxon>Ascomycota</taxon>
        <taxon>Pezizomycotina</taxon>
        <taxon>Dothideomycetes</taxon>
        <taxon>Pleosporomycetidae</taxon>
        <taxon>Pleosporales</taxon>
        <taxon>Pleosporales incertae sedis</taxon>
        <taxon>Lojkania</taxon>
    </lineage>
</organism>
<gene>
    <name evidence="2" type="ORF">CC78DRAFT_599264</name>
</gene>
<feature type="signal peptide" evidence="1">
    <location>
        <begin position="1"/>
        <end position="16"/>
    </location>
</feature>
<keyword evidence="1" id="KW-0732">Signal</keyword>